<dbReference type="InterPro" id="IPR003959">
    <property type="entry name" value="ATPase_AAA_core"/>
</dbReference>
<evidence type="ECO:0000313" key="9">
    <source>
        <dbReference type="Proteomes" id="UP000218387"/>
    </source>
</evidence>
<accession>A0A2A5TG64</accession>
<dbReference type="Gene3D" id="1.10.8.10">
    <property type="entry name" value="DNA helicase RuvA subunit, C-terminal domain"/>
    <property type="match status" value="1"/>
</dbReference>
<dbReference type="SMART" id="SM01086">
    <property type="entry name" value="ClpB_D2-small"/>
    <property type="match status" value="1"/>
</dbReference>
<dbReference type="SMART" id="SM00382">
    <property type="entry name" value="AAA"/>
    <property type="match status" value="1"/>
</dbReference>
<dbReference type="Gene3D" id="1.10.8.60">
    <property type="match status" value="1"/>
</dbReference>
<evidence type="ECO:0000259" key="7">
    <source>
        <dbReference type="SMART" id="SM01086"/>
    </source>
</evidence>
<dbReference type="InterPro" id="IPR050052">
    <property type="entry name" value="ATP-dep_Clp_protease_ClpX"/>
</dbReference>
<dbReference type="KEGG" id="emt:CPZ25_004790"/>
<evidence type="ECO:0000256" key="3">
    <source>
        <dbReference type="ARBA" id="ARBA00022840"/>
    </source>
</evidence>
<keyword evidence="4" id="KW-0143">Chaperone</keyword>
<dbReference type="Pfam" id="PF00004">
    <property type="entry name" value="AAA"/>
    <property type="match status" value="1"/>
</dbReference>
<feature type="compositionally biased region" description="Basic and acidic residues" evidence="5">
    <location>
        <begin position="168"/>
        <end position="180"/>
    </location>
</feature>
<dbReference type="NCBIfam" id="TIGR00390">
    <property type="entry name" value="hslU"/>
    <property type="match status" value="1"/>
</dbReference>
<dbReference type="PANTHER" id="PTHR48102">
    <property type="entry name" value="ATP-DEPENDENT CLP PROTEASE ATP-BINDING SUBUNIT CLPX-LIKE, MITOCHONDRIAL-RELATED"/>
    <property type="match status" value="1"/>
</dbReference>
<keyword evidence="3" id="KW-0067">ATP-binding</keyword>
<feature type="domain" description="Clp ATPase C-terminal" evidence="7">
    <location>
        <begin position="365"/>
        <end position="459"/>
    </location>
</feature>
<dbReference type="InterPro" id="IPR019489">
    <property type="entry name" value="Clp_ATPase_C"/>
</dbReference>
<dbReference type="GO" id="GO:0016887">
    <property type="term" value="F:ATP hydrolysis activity"/>
    <property type="evidence" value="ECO:0007669"/>
    <property type="project" value="InterPro"/>
</dbReference>
<protein>
    <submittedName>
        <fullName evidence="8">ATP-dependent protease ATPase subunit HslU</fullName>
    </submittedName>
</protein>
<evidence type="ECO:0000313" key="8">
    <source>
        <dbReference type="EMBL" id="QCT70671.1"/>
    </source>
</evidence>
<dbReference type="CDD" id="cd19498">
    <property type="entry name" value="RecA-like_HslU"/>
    <property type="match status" value="1"/>
</dbReference>
<dbReference type="Gene3D" id="3.40.50.300">
    <property type="entry name" value="P-loop containing nucleotide triphosphate hydrolases"/>
    <property type="match status" value="2"/>
</dbReference>
<comment type="similarity">
    <text evidence="1">Belongs to the ClpX chaperone family. HslU subfamily.</text>
</comment>
<evidence type="ECO:0000256" key="5">
    <source>
        <dbReference type="SAM" id="MobiDB-lite"/>
    </source>
</evidence>
<organism evidence="8 9">
    <name type="scientific">Eubacterium maltosivorans</name>
    <dbReference type="NCBI Taxonomy" id="2041044"/>
    <lineage>
        <taxon>Bacteria</taxon>
        <taxon>Bacillati</taxon>
        <taxon>Bacillota</taxon>
        <taxon>Clostridia</taxon>
        <taxon>Eubacteriales</taxon>
        <taxon>Eubacteriaceae</taxon>
        <taxon>Eubacterium</taxon>
    </lineage>
</organism>
<keyword evidence="9" id="KW-1185">Reference proteome</keyword>
<dbReference type="InterPro" id="IPR027417">
    <property type="entry name" value="P-loop_NTPase"/>
</dbReference>
<dbReference type="Proteomes" id="UP000218387">
    <property type="component" value="Chromosome"/>
</dbReference>
<dbReference type="GO" id="GO:0008233">
    <property type="term" value="F:peptidase activity"/>
    <property type="evidence" value="ECO:0007669"/>
    <property type="project" value="UniProtKB-KW"/>
</dbReference>
<dbReference type="GO" id="GO:0051603">
    <property type="term" value="P:proteolysis involved in protein catabolic process"/>
    <property type="evidence" value="ECO:0007669"/>
    <property type="project" value="TreeGrafter"/>
</dbReference>
<name>A0A2A5TG64_EUBML</name>
<dbReference type="EMBL" id="CP029487">
    <property type="protein sequence ID" value="QCT70671.1"/>
    <property type="molecule type" value="Genomic_DNA"/>
</dbReference>
<keyword evidence="8" id="KW-0645">Protease</keyword>
<evidence type="ECO:0000256" key="4">
    <source>
        <dbReference type="ARBA" id="ARBA00023186"/>
    </source>
</evidence>
<evidence type="ECO:0000256" key="1">
    <source>
        <dbReference type="ARBA" id="ARBA00009771"/>
    </source>
</evidence>
<reference evidence="8 9" key="1">
    <citation type="submission" date="2018-05" db="EMBL/GenBank/DDBJ databases">
        <title>Genome comparison of Eubacterium sp.</title>
        <authorList>
            <person name="Feng Y."/>
            <person name="Sanchez-Andrea I."/>
            <person name="Stams A.J.M."/>
            <person name="De Vos W.M."/>
        </authorList>
    </citation>
    <scope>NUCLEOTIDE SEQUENCE [LARGE SCALE GENOMIC DNA]</scope>
    <source>
        <strain evidence="8 9">YI</strain>
    </source>
</reference>
<proteinExistence type="inferred from homology"/>
<dbReference type="AlphaFoldDB" id="A0A2A5TG64"/>
<evidence type="ECO:0000259" key="6">
    <source>
        <dbReference type="SMART" id="SM00382"/>
    </source>
</evidence>
<keyword evidence="8" id="KW-0378">Hydrolase</keyword>
<dbReference type="NCBIfam" id="NF003544">
    <property type="entry name" value="PRK05201.1"/>
    <property type="match status" value="1"/>
</dbReference>
<dbReference type="InterPro" id="IPR004491">
    <property type="entry name" value="HslU"/>
</dbReference>
<dbReference type="PANTHER" id="PTHR48102:SF3">
    <property type="entry name" value="ATP-DEPENDENT PROTEASE ATPASE SUBUNIT HSLU"/>
    <property type="match status" value="1"/>
</dbReference>
<keyword evidence="2" id="KW-0547">Nucleotide-binding</keyword>
<gene>
    <name evidence="8" type="ORF">CPZ25_004790</name>
</gene>
<dbReference type="GO" id="GO:0009376">
    <property type="term" value="C:HslUV protease complex"/>
    <property type="evidence" value="ECO:0007669"/>
    <property type="project" value="InterPro"/>
</dbReference>
<dbReference type="SUPFAM" id="SSF52540">
    <property type="entry name" value="P-loop containing nucleoside triphosphate hydrolases"/>
    <property type="match status" value="1"/>
</dbReference>
<dbReference type="Pfam" id="PF07724">
    <property type="entry name" value="AAA_2"/>
    <property type="match status" value="1"/>
</dbReference>
<dbReference type="GO" id="GO:0005524">
    <property type="term" value="F:ATP binding"/>
    <property type="evidence" value="ECO:0007669"/>
    <property type="project" value="UniProtKB-KW"/>
</dbReference>
<feature type="region of interest" description="Disordered" evidence="5">
    <location>
        <begin position="155"/>
        <end position="180"/>
    </location>
</feature>
<feature type="domain" description="AAA+ ATPase" evidence="6">
    <location>
        <begin position="51"/>
        <end position="366"/>
    </location>
</feature>
<dbReference type="Pfam" id="PF10431">
    <property type="entry name" value="ClpB_D2-small"/>
    <property type="match status" value="1"/>
</dbReference>
<evidence type="ECO:0000256" key="2">
    <source>
        <dbReference type="ARBA" id="ARBA00022741"/>
    </source>
</evidence>
<sequence length="473" mass="53873">MEMKDLTPKKIVEELNRYIIGQEPAKKAVAVALRNRYRRSLLSEEMRDEFTPKNIIMMGPTGVGKTEIARRIAKLVSAPFIKVEATKFTEVGYVGRDVESMVRDLVTTSIRKVQQEKMKEVYEQAEERANKLILDILVPMKKKKETIKTPFDIFMKSNKQPAQPETPDPAKEAEKAEKEKNLQIKREAIAQDLADGRMEDEVIEIEVEDDGSKTIGVMAGMNDDMSININDILGDFLPSKKKKRHVKVKDARKIFTNQEAQKMIDMDEVKEIGLREAEQNGIIFIDEIDKIIGNGNNNGPDVSREGVQRDILPIVEGSTITTKYGPVKTDFILFIGAGAFHVAKISDMIPELQGRFPITVELDSLTEEDFKQILTQPENSAIRQYQELLKTEDVNLVFEDDAIETLAQIAFAQNEEQENIGARRLHTVLEKLLEEVSFYASDYDADTFVVNKEYVNSVFKPTERERSYSRFLL</sequence>
<dbReference type="InterPro" id="IPR003593">
    <property type="entry name" value="AAA+_ATPase"/>
</dbReference>